<evidence type="ECO:0000313" key="3">
    <source>
        <dbReference type="Proteomes" id="UP000199118"/>
    </source>
</evidence>
<evidence type="ECO:0000313" key="2">
    <source>
        <dbReference type="EMBL" id="SDW06561.1"/>
    </source>
</evidence>
<proteinExistence type="predicted"/>
<gene>
    <name evidence="2" type="ORF">SAMN05444336_10153</name>
</gene>
<dbReference type="AlphaFoldDB" id="A0A1H2QHB0"/>
<dbReference type="PANTHER" id="PTHR43539">
    <property type="entry name" value="FLAVIN-BINDING MONOOXYGENASE-LIKE PROTEIN (AFU_ORTHOLOGUE AFUA_4G09220)"/>
    <property type="match status" value="1"/>
</dbReference>
<sequence>MSIETWTRALNAALAAGDPEAVADLFLPDGFWRDFIATDWTLRTVEGAADIAAFAVAHAAPAGLVVAPETAGDEASEGFVTFETALGRGRGYLRLREGRCRTLLLSLEELKGHEEPLRARRPSGLVDDPQGRNWAERLAAKAEAYGDAAQPYVLVVGGGQAGLALGARLEMQGVPYLIVDKHPRVGDQWRNRYKALTLHDPVWYDHMPYLPFPDFWPVFTPKDKMADWLEAYAHALELAIWTGTEMLGAARNEADDGWTVTLRRGDRTVTLAPTHLVMAVGNAGFPRLPEFEGAETFAGPQLHSSQFASGEGMAGRRVVIVGANNSAHDIAADLAANGAHPVMIQRSSTLIIRQSTLTDVLFKPVFSQEAVEAGITTDRADLLLVSNPMRVQEENNRRVWDAIRVAEKPFYDRLTAAGFQLDFGEDGTGLMKYQRAASGYYIDVGACEMVADGRIGIRAGVGIARLVPEGVELEDGEVLPADMIVHATGFGAMEEWVARLIDPETAARVGRCWGYGSGTRGDPGPWEGELRNMWKPTAQPGLWFMGGNLAQSRFYSGLLGLQLKARHAGLAPAPEGA</sequence>
<keyword evidence="3" id="KW-1185">Reference proteome</keyword>
<dbReference type="Proteomes" id="UP000199118">
    <property type="component" value="Unassembled WGS sequence"/>
</dbReference>
<name>A0A1H2QHB0_9RHOB</name>
<reference evidence="2 3" key="1">
    <citation type="submission" date="2016-10" db="EMBL/GenBank/DDBJ databases">
        <authorList>
            <person name="de Groot N.N."/>
        </authorList>
    </citation>
    <scope>NUCLEOTIDE SEQUENCE [LARGE SCALE GENOMIC DNA]</scope>
    <source>
        <strain evidence="2 3">DSM 17890</strain>
    </source>
</reference>
<dbReference type="InterPro" id="IPR036188">
    <property type="entry name" value="FAD/NAD-bd_sf"/>
</dbReference>
<dbReference type="PANTHER" id="PTHR43539:SF68">
    <property type="entry name" value="FLAVIN-BINDING MONOOXYGENASE-LIKE PROTEIN (AFU_ORTHOLOGUE AFUA_4G09220)"/>
    <property type="match status" value="1"/>
</dbReference>
<dbReference type="SUPFAM" id="SSF54427">
    <property type="entry name" value="NTF2-like"/>
    <property type="match status" value="1"/>
</dbReference>
<dbReference type="GO" id="GO:0004497">
    <property type="term" value="F:monooxygenase activity"/>
    <property type="evidence" value="ECO:0007669"/>
    <property type="project" value="TreeGrafter"/>
</dbReference>
<dbReference type="Pfam" id="PF13738">
    <property type="entry name" value="Pyr_redox_3"/>
    <property type="match status" value="1"/>
</dbReference>
<dbReference type="InterPro" id="IPR032710">
    <property type="entry name" value="NTF2-like_dom_sf"/>
</dbReference>
<keyword evidence="1" id="KW-0560">Oxidoreductase</keyword>
<protein>
    <submittedName>
        <fullName evidence="2">Putative flavoprotein involved in K+ transport</fullName>
    </submittedName>
</protein>
<dbReference type="InterPro" id="IPR050982">
    <property type="entry name" value="Auxin_biosynth/cation_transpt"/>
</dbReference>
<dbReference type="GO" id="GO:0050660">
    <property type="term" value="F:flavin adenine dinucleotide binding"/>
    <property type="evidence" value="ECO:0007669"/>
    <property type="project" value="TreeGrafter"/>
</dbReference>
<dbReference type="RefSeq" id="WP_245710313.1">
    <property type="nucleotide sequence ID" value="NZ_FNMZ01000001.1"/>
</dbReference>
<dbReference type="Gene3D" id="3.50.50.60">
    <property type="entry name" value="FAD/NAD(P)-binding domain"/>
    <property type="match status" value="1"/>
</dbReference>
<organism evidence="2 3">
    <name type="scientific">Albimonas donghaensis</name>
    <dbReference type="NCBI Taxonomy" id="356660"/>
    <lineage>
        <taxon>Bacteria</taxon>
        <taxon>Pseudomonadati</taxon>
        <taxon>Pseudomonadota</taxon>
        <taxon>Alphaproteobacteria</taxon>
        <taxon>Rhodobacterales</taxon>
        <taxon>Paracoccaceae</taxon>
        <taxon>Albimonas</taxon>
    </lineage>
</organism>
<evidence type="ECO:0000256" key="1">
    <source>
        <dbReference type="ARBA" id="ARBA00023002"/>
    </source>
</evidence>
<accession>A0A1H2QHB0</accession>
<dbReference type="STRING" id="356660.SAMN05444336_10153"/>
<dbReference type="SUPFAM" id="SSF51905">
    <property type="entry name" value="FAD/NAD(P)-binding domain"/>
    <property type="match status" value="2"/>
</dbReference>
<dbReference type="EMBL" id="FNMZ01000001">
    <property type="protein sequence ID" value="SDW06561.1"/>
    <property type="molecule type" value="Genomic_DNA"/>
</dbReference>